<keyword evidence="3" id="KW-1185">Reference proteome</keyword>
<accession>A0A834SZU0</accession>
<evidence type="ECO:0000313" key="2">
    <source>
        <dbReference type="EMBL" id="KAF7811950.1"/>
    </source>
</evidence>
<protein>
    <submittedName>
        <fullName evidence="2">Uncharacterized protein</fullName>
    </submittedName>
</protein>
<proteinExistence type="predicted"/>
<dbReference type="Proteomes" id="UP000634136">
    <property type="component" value="Unassembled WGS sequence"/>
</dbReference>
<sequence>MFSFRNYGALSGTHWGPHMRIDGSHVSEYSNGVHLTLYHNSQLRIVLKDDQVSVREAIPSSTPYPHISKINAFGVVPLEKREVSSSATLKIVPKESFLHGNGSMHVYKSKLHGATELYKFWDRILAKQLGSNTYEIACGDKGPFQVMSSDGIGCLMYTYVVESLDVKPPLTPFEMVVLDCLNLCPTQLTGNAWAVWNHFSCDSGFPLTWSKVLDLPVIERESLLPSEIKVANWMSEKSERVKDLKAWEFGLQRPIVAPLVAEGGSSKPAASTSISNLTGPLLMCQRLRTFPLPFRKVLKKLMLLRAEQQREGEEGKEGTKEGEERAKGELKGQEGYHLSLAEIRIASASRVAFCRVMFIQRGTTILVFVGFIARSLRLWWGGGGNHRRIWGVIRVGFVVVKWYLCAERMGLGVRRSLVTWRLGVCSLIVCSCTLISLPHHVQGLVVAGVADLEIDSIVSNRRYYSYDCFLDLLGKFLDFLIAVGHPPCV</sequence>
<feature type="region of interest" description="Disordered" evidence="1">
    <location>
        <begin position="309"/>
        <end position="330"/>
    </location>
</feature>
<dbReference type="AlphaFoldDB" id="A0A834SZU0"/>
<gene>
    <name evidence="2" type="ORF">G2W53_032926</name>
</gene>
<evidence type="ECO:0000313" key="3">
    <source>
        <dbReference type="Proteomes" id="UP000634136"/>
    </source>
</evidence>
<evidence type="ECO:0000256" key="1">
    <source>
        <dbReference type="SAM" id="MobiDB-lite"/>
    </source>
</evidence>
<organism evidence="2 3">
    <name type="scientific">Senna tora</name>
    <dbReference type="NCBI Taxonomy" id="362788"/>
    <lineage>
        <taxon>Eukaryota</taxon>
        <taxon>Viridiplantae</taxon>
        <taxon>Streptophyta</taxon>
        <taxon>Embryophyta</taxon>
        <taxon>Tracheophyta</taxon>
        <taxon>Spermatophyta</taxon>
        <taxon>Magnoliopsida</taxon>
        <taxon>eudicotyledons</taxon>
        <taxon>Gunneridae</taxon>
        <taxon>Pentapetalae</taxon>
        <taxon>rosids</taxon>
        <taxon>fabids</taxon>
        <taxon>Fabales</taxon>
        <taxon>Fabaceae</taxon>
        <taxon>Caesalpinioideae</taxon>
        <taxon>Cassia clade</taxon>
        <taxon>Senna</taxon>
    </lineage>
</organism>
<name>A0A834SZU0_9FABA</name>
<comment type="caution">
    <text evidence="2">The sequence shown here is derived from an EMBL/GenBank/DDBJ whole genome shotgun (WGS) entry which is preliminary data.</text>
</comment>
<dbReference type="EMBL" id="JAAIUW010000010">
    <property type="protein sequence ID" value="KAF7811950.1"/>
    <property type="molecule type" value="Genomic_DNA"/>
</dbReference>
<reference evidence="2" key="1">
    <citation type="submission" date="2020-09" db="EMBL/GenBank/DDBJ databases">
        <title>Genome-Enabled Discovery of Anthraquinone Biosynthesis in Senna tora.</title>
        <authorList>
            <person name="Kang S.-H."/>
            <person name="Pandey R.P."/>
            <person name="Lee C.-M."/>
            <person name="Sim J.-S."/>
            <person name="Jeong J.-T."/>
            <person name="Choi B.-S."/>
            <person name="Jung M."/>
            <person name="Ginzburg D."/>
            <person name="Zhao K."/>
            <person name="Won S.Y."/>
            <person name="Oh T.-J."/>
            <person name="Yu Y."/>
            <person name="Kim N.-H."/>
            <person name="Lee O.R."/>
            <person name="Lee T.-H."/>
            <person name="Bashyal P."/>
            <person name="Kim T.-S."/>
            <person name="Lee W.-H."/>
            <person name="Kawkins C."/>
            <person name="Kim C.-K."/>
            <person name="Kim J.S."/>
            <person name="Ahn B.O."/>
            <person name="Rhee S.Y."/>
            <person name="Sohng J.K."/>
        </authorList>
    </citation>
    <scope>NUCLEOTIDE SEQUENCE</scope>
    <source>
        <tissue evidence="2">Leaf</tissue>
    </source>
</reference>